<gene>
    <name evidence="1" type="ORF">GTW09_14060</name>
</gene>
<dbReference type="EMBL" id="JAAAWP010000009">
    <property type="protein sequence ID" value="NDW22649.1"/>
    <property type="molecule type" value="Genomic_DNA"/>
</dbReference>
<accession>A0A6L9MWL8</accession>
<proteinExistence type="predicted"/>
<sequence length="167" mass="18280">MFKNKGLRNRQAGLQGFLSLALSLIMSLGMMMFPAHGAEELHGPNHLSVFVGNTDFSEHGSGLTLGIDYEYRVSPLLGLGSVVEYAYGSLDALTVLAVADIHLTEQFIVQVGPGFEHSSEHDFTVARLGALYEYRYHEYTVSPQLHVDYHFGHGSSVVTGLAIGFDF</sequence>
<keyword evidence="2" id="KW-1185">Reference proteome</keyword>
<protein>
    <recommendedName>
        <fullName evidence="3">Outer membrane beta-barrel protein</fullName>
    </recommendedName>
</protein>
<dbReference type="Proteomes" id="UP000478837">
    <property type="component" value="Unassembled WGS sequence"/>
</dbReference>
<evidence type="ECO:0000313" key="2">
    <source>
        <dbReference type="Proteomes" id="UP000478837"/>
    </source>
</evidence>
<dbReference type="AlphaFoldDB" id="A0A6L9MWL8"/>
<reference evidence="1 2" key="1">
    <citation type="submission" date="2020-01" db="EMBL/GenBank/DDBJ databases">
        <title>Genomes of bacteria type strains.</title>
        <authorList>
            <person name="Chen J."/>
            <person name="Zhu S."/>
            <person name="Yang J."/>
        </authorList>
    </citation>
    <scope>NUCLEOTIDE SEQUENCE [LARGE SCALE GENOMIC DNA]</scope>
    <source>
        <strain evidence="1 2">LMG 22958</strain>
    </source>
</reference>
<evidence type="ECO:0000313" key="1">
    <source>
        <dbReference type="EMBL" id="NDW22649.1"/>
    </source>
</evidence>
<organism evidence="1 2">
    <name type="scientific">Alteromonas hispanica</name>
    <dbReference type="NCBI Taxonomy" id="315421"/>
    <lineage>
        <taxon>Bacteria</taxon>
        <taxon>Pseudomonadati</taxon>
        <taxon>Pseudomonadota</taxon>
        <taxon>Gammaproteobacteria</taxon>
        <taxon>Alteromonadales</taxon>
        <taxon>Alteromonadaceae</taxon>
        <taxon>Alteromonas/Salinimonas group</taxon>
        <taxon>Alteromonas</taxon>
    </lineage>
</organism>
<name>A0A6L9MWL8_9ALTE</name>
<evidence type="ECO:0008006" key="3">
    <source>
        <dbReference type="Google" id="ProtNLM"/>
    </source>
</evidence>
<comment type="caution">
    <text evidence="1">The sequence shown here is derived from an EMBL/GenBank/DDBJ whole genome shotgun (WGS) entry which is preliminary data.</text>
</comment>